<evidence type="ECO:0000313" key="1">
    <source>
        <dbReference type="EMBL" id="SDG18540.1"/>
    </source>
</evidence>
<keyword evidence="2" id="KW-1185">Reference proteome</keyword>
<dbReference type="AlphaFoldDB" id="A0A1G7S8N7"/>
<reference evidence="2" key="1">
    <citation type="submission" date="2016-10" db="EMBL/GenBank/DDBJ databases">
        <authorList>
            <person name="Varghese N."/>
            <person name="Submissions S."/>
        </authorList>
    </citation>
    <scope>NUCLEOTIDE SEQUENCE [LARGE SCALE GENOMIC DNA]</scope>
    <source>
        <strain evidence="2">DSM 25329</strain>
    </source>
</reference>
<dbReference type="InterPro" id="IPR008969">
    <property type="entry name" value="CarboxyPept-like_regulatory"/>
</dbReference>
<evidence type="ECO:0008006" key="3">
    <source>
        <dbReference type="Google" id="ProtNLM"/>
    </source>
</evidence>
<dbReference type="SUPFAM" id="SSF49464">
    <property type="entry name" value="Carboxypeptidase regulatory domain-like"/>
    <property type="match status" value="1"/>
</dbReference>
<organism evidence="1 2">
    <name type="scientific">Dyadobacter soli</name>
    <dbReference type="NCBI Taxonomy" id="659014"/>
    <lineage>
        <taxon>Bacteria</taxon>
        <taxon>Pseudomonadati</taxon>
        <taxon>Bacteroidota</taxon>
        <taxon>Cytophagia</taxon>
        <taxon>Cytophagales</taxon>
        <taxon>Spirosomataceae</taxon>
        <taxon>Dyadobacter</taxon>
    </lineage>
</organism>
<name>A0A1G7S8N7_9BACT</name>
<sequence>MKINMKHLCWAVLFWTGCTTTDPDVGPDGAEGWPDQPELPAVTGHETFSVAGDEFVANVMGDMQPRAPKFPSLDVRKGFLRGYVADLAGKPVKGAYIGARVTLIGGAYSGAHAESDENGYYEINLPIGAVHYYATGYTIDYGGSRAVVGLTPADDNTSGFASENGMVKNFVLQSFGVGNKDNVLQQPGNPSNYYGGAISFDYQVDWDNNVPNYLPEDGEIEIDLIPDGEGYYGETRSFKVYKKIGYSGLTIVNVPVGKYTIKAKLRGAGDLRITETGMYAGAYPQFGLKPRTAVGTASILFTPSWQVTPGMVPAHRGNWQAVALRLERI</sequence>
<proteinExistence type="predicted"/>
<dbReference type="RefSeq" id="WP_090155505.1">
    <property type="nucleotide sequence ID" value="NZ_FNAN01000016.1"/>
</dbReference>
<accession>A0A1G7S8N7</accession>
<evidence type="ECO:0000313" key="2">
    <source>
        <dbReference type="Proteomes" id="UP000198748"/>
    </source>
</evidence>
<dbReference type="Proteomes" id="UP000198748">
    <property type="component" value="Unassembled WGS sequence"/>
</dbReference>
<dbReference type="PROSITE" id="PS51257">
    <property type="entry name" value="PROKAR_LIPOPROTEIN"/>
    <property type="match status" value="1"/>
</dbReference>
<gene>
    <name evidence="1" type="ORF">SAMN04487996_11617</name>
</gene>
<dbReference type="EMBL" id="FNAN01000016">
    <property type="protein sequence ID" value="SDG18540.1"/>
    <property type="molecule type" value="Genomic_DNA"/>
</dbReference>
<protein>
    <recommendedName>
        <fullName evidence="3">Carboxypeptidase regulatory-like domain-containing protein</fullName>
    </recommendedName>
</protein>
<dbReference type="OrthoDB" id="799083at2"/>
<dbReference type="STRING" id="659014.SAMN04487996_11617"/>